<dbReference type="OrthoDB" id="418169at2759"/>
<protein>
    <submittedName>
        <fullName evidence="1">Uncharacterized protein</fullName>
    </submittedName>
</protein>
<sequence length="537" mass="59329">MKQDAVCGQDVRLPLPQSLPHSSYNVSQQGEVALYYLTITDHTLADELPNCLKEQVATIYQHLIVSLPVIIGTSEEHGVMSLHLFTNSTKKVSVPLVTSSSEVTYVESIEEEENGTLTFLLDGDVMSIQVQEKLKAKDEMSVGKDFDKINGKVITATNYPLPFDWGCELFGSHISFCQVLKEVSCDLAAVEGDVCALSTTSSGERSPASMKIVNMTGIFRDMMPYLAEAVPLESIEAESISREHASGISQQQFLPNIRWFKSVGVAGRFVVNRDALEQVLRNRKQQDAACGQAVKLQLPQSLPHSSYNVSQQGEVSIFYGTVTDKTLSDELPNCLKDKVATSSQQLVIAIPVILGMTEEHGLLFLHLFSNSKKVQVPYSTSNNEVTHVDSIEDEEYGRVTLRLGGDIITIQIQEDAKADDEMKVDKDFDEVYGETVTFTHYPLSFDWGCALLGSQISFCQVLNNIRCELATFGGDVCVLSSVIFGERSPTDIKVVNMTGIFRDRFPYLAETVPSQSFEAENLSRELLSGIKFPCLNP</sequence>
<accession>A0A9Q1H8J1</accession>
<organism evidence="1 2">
    <name type="scientific">Holothuria leucospilota</name>
    <name type="common">Black long sea cucumber</name>
    <name type="synonym">Mertensiothuria leucospilota</name>
    <dbReference type="NCBI Taxonomy" id="206669"/>
    <lineage>
        <taxon>Eukaryota</taxon>
        <taxon>Metazoa</taxon>
        <taxon>Echinodermata</taxon>
        <taxon>Eleutherozoa</taxon>
        <taxon>Echinozoa</taxon>
        <taxon>Holothuroidea</taxon>
        <taxon>Aspidochirotacea</taxon>
        <taxon>Aspidochirotida</taxon>
        <taxon>Holothuriidae</taxon>
        <taxon>Holothuria</taxon>
    </lineage>
</organism>
<comment type="caution">
    <text evidence="1">The sequence shown here is derived from an EMBL/GenBank/DDBJ whole genome shotgun (WGS) entry which is preliminary data.</text>
</comment>
<proteinExistence type="predicted"/>
<evidence type="ECO:0000313" key="1">
    <source>
        <dbReference type="EMBL" id="KAJ8039732.1"/>
    </source>
</evidence>
<keyword evidence="2" id="KW-1185">Reference proteome</keyword>
<reference evidence="1" key="1">
    <citation type="submission" date="2021-10" db="EMBL/GenBank/DDBJ databases">
        <title>Tropical sea cucumber genome reveals ecological adaptation and Cuvierian tubules defense mechanism.</title>
        <authorList>
            <person name="Chen T."/>
        </authorList>
    </citation>
    <scope>NUCLEOTIDE SEQUENCE</scope>
    <source>
        <strain evidence="1">Nanhai2018</strain>
        <tissue evidence="1">Muscle</tissue>
    </source>
</reference>
<dbReference type="Proteomes" id="UP001152320">
    <property type="component" value="Chromosome 6"/>
</dbReference>
<gene>
    <name evidence="1" type="ORF">HOLleu_13828</name>
</gene>
<name>A0A9Q1H8J1_HOLLE</name>
<evidence type="ECO:0000313" key="2">
    <source>
        <dbReference type="Proteomes" id="UP001152320"/>
    </source>
</evidence>
<dbReference type="AlphaFoldDB" id="A0A9Q1H8J1"/>
<dbReference type="EMBL" id="JAIZAY010000006">
    <property type="protein sequence ID" value="KAJ8039732.1"/>
    <property type="molecule type" value="Genomic_DNA"/>
</dbReference>